<dbReference type="Proteomes" id="UP000641853">
    <property type="component" value="Unassembled WGS sequence"/>
</dbReference>
<evidence type="ECO:0000313" key="3">
    <source>
        <dbReference type="EMBL" id="KAF7180135.1"/>
    </source>
</evidence>
<dbReference type="InterPro" id="IPR051057">
    <property type="entry name" value="PI-PLC_domain"/>
</dbReference>
<feature type="signal peptide" evidence="1">
    <location>
        <begin position="1"/>
        <end position="16"/>
    </location>
</feature>
<dbReference type="AlphaFoldDB" id="A0A8H6QUZ4"/>
<organism evidence="3 4">
    <name type="scientific">Aspergillus felis</name>
    <dbReference type="NCBI Taxonomy" id="1287682"/>
    <lineage>
        <taxon>Eukaryota</taxon>
        <taxon>Fungi</taxon>
        <taxon>Dikarya</taxon>
        <taxon>Ascomycota</taxon>
        <taxon>Pezizomycotina</taxon>
        <taxon>Eurotiomycetes</taxon>
        <taxon>Eurotiomycetidae</taxon>
        <taxon>Eurotiales</taxon>
        <taxon>Aspergillaceae</taxon>
        <taxon>Aspergillus</taxon>
        <taxon>Aspergillus subgen. Fumigati</taxon>
    </lineage>
</organism>
<name>A0A8H6QUZ4_9EURO</name>
<dbReference type="EMBL" id="JACBAG010001846">
    <property type="protein sequence ID" value="KAF7180135.1"/>
    <property type="molecule type" value="Genomic_DNA"/>
</dbReference>
<dbReference type="SUPFAM" id="SSF51695">
    <property type="entry name" value="PLC-like phosphodiesterases"/>
    <property type="match status" value="1"/>
</dbReference>
<evidence type="ECO:0000313" key="4">
    <source>
        <dbReference type="Proteomes" id="UP000641853"/>
    </source>
</evidence>
<dbReference type="OrthoDB" id="1046782at2759"/>
<reference evidence="3" key="1">
    <citation type="submission" date="2020-06" db="EMBL/GenBank/DDBJ databases">
        <title>Draft genome sequences of strains closely related to Aspergillus parafelis and Aspergillus hiratsukae.</title>
        <authorList>
            <person name="Dos Santos R.A.C."/>
            <person name="Rivero-Menendez O."/>
            <person name="Steenwyk J.L."/>
            <person name="Mead M.E."/>
            <person name="Goldman G.H."/>
            <person name="Alastruey-Izquierdo A."/>
            <person name="Rokas A."/>
        </authorList>
    </citation>
    <scope>NUCLEOTIDE SEQUENCE</scope>
    <source>
        <strain evidence="2">CNM-CM5623</strain>
        <strain evidence="3">CNM-CM7691</strain>
    </source>
</reference>
<dbReference type="Gene3D" id="3.20.20.190">
    <property type="entry name" value="Phosphatidylinositol (PI) phosphodiesterase"/>
    <property type="match status" value="1"/>
</dbReference>
<sequence length="1058" mass="118474">MWQLFLLVFLAASSAAHPSHLHPQSRYSDHDHGYGVHRRSSWDSTHFNSTWIHPGTDSSFTVDTKIRLAEASSKVKGVFAHFMVEVAQKWTQSQWEDDMRLAQEAHIDAFALNFANDASSLSALPTAFKAAEARGFQVFFSFDYAGKGPFPQSAVIELITSHKDSSAYYHYKGLPLVSTFEGPGNAKDWVRIKEETNCFFIPDWSSLGAKAALEPGVADGLFNWAAWPWGDTDMDTYIDASYLDFLEQAGGKPYMMPVSPWFYTNLPGFDKNWLWRGDDLWRDRWEQVMIIQPDLVEIISWNDYGESHYIGPLRDIENYHALTIGKAPFDYISNMPHDGWRLFLPYWIDMYKHGKPSITKEGIMGWYRKNPASLCNKGETTANTASQLQIEFDPVDVAQDKIFFSALLTGSASVQVTVGGVPVPITWDNIPNGGIGVWHGSASYSSHRGEVVISLAREPPGPSDPNDVCRADDRTYSTEAVAAGSHMEWILMNPEYAASTGKRYITIVNLTPHRFKLDHTHSYQMSEFNFGDIPPGRARQNIAHYTEKGGTNPVDTNGEAYYNIEGTDKKFVIRATTHIPDDYPKRTVVDLSGMDLGQREYMDPEQETPVTLVITGSEKYGFITSLTHGPGNWMRHLYDVIKDRNIQHIIMPGTHDSGMSTISGHLVSGGSPTNTQTQGLNIYDQLRAGARWFDLRIASIHQTTPNEGDYGFWTTHVNNELAEVPMGNTGEGLSDIIQEINHFTAENPGEVIFFRLKYLVGIRKVPSLGPIHWGQDIIDDFFSQLKKVNNRCGNLNVDVSFEKRKASFFMDQNNGNGCVIFLLDGDLKRNIERTDDGIYSASRMAFWDYWSEKQETESMANAEIAAWKSVSRTGDASDEKDQFLIGQWLVSAAPLVTQLYGIQSIAIFPTNPALYWAGVNSMSPESWPNVLMVDYIGVILKDQFNWASLGAELYTLAIGLNLYMISENCGISKHRSPLLPHPSSSRMANINSLTRLTSMTKPWNGIIFANGTVLENPPPSLHPGRVEILKKGTVFNNGTVLETSIPNPDFNSLGSKLE</sequence>
<protein>
    <submittedName>
        <fullName evidence="3">Uncharacterized protein</fullName>
    </submittedName>
</protein>
<dbReference type="PROSITE" id="PS50007">
    <property type="entry name" value="PIPLC_X_DOMAIN"/>
    <property type="match status" value="1"/>
</dbReference>
<feature type="chain" id="PRO_5036266752" evidence="1">
    <location>
        <begin position="17"/>
        <end position="1058"/>
    </location>
</feature>
<dbReference type="EMBL" id="JACBAE010001339">
    <property type="protein sequence ID" value="KAF7163840.1"/>
    <property type="molecule type" value="Genomic_DNA"/>
</dbReference>
<accession>A0A8H6QUZ4</accession>
<keyword evidence="4" id="KW-1185">Reference proteome</keyword>
<dbReference type="InterPro" id="IPR017946">
    <property type="entry name" value="PLC-like_Pdiesterase_TIM-brl"/>
</dbReference>
<evidence type="ECO:0000256" key="1">
    <source>
        <dbReference type="SAM" id="SignalP"/>
    </source>
</evidence>
<keyword evidence="1" id="KW-0732">Signal</keyword>
<dbReference type="GO" id="GO:0006629">
    <property type="term" value="P:lipid metabolic process"/>
    <property type="evidence" value="ECO:0007669"/>
    <property type="project" value="InterPro"/>
</dbReference>
<dbReference type="InterPro" id="IPR005197">
    <property type="entry name" value="Glyco_hydro_71"/>
</dbReference>
<gene>
    <name evidence="2" type="ORF">CNMCM5623_008557</name>
    <name evidence="3" type="ORF">CNMCM7691_009302</name>
</gene>
<dbReference type="Gene3D" id="3.20.20.80">
    <property type="entry name" value="Glycosidases"/>
    <property type="match status" value="1"/>
</dbReference>
<dbReference type="GO" id="GO:0008081">
    <property type="term" value="F:phosphoric diester hydrolase activity"/>
    <property type="evidence" value="ECO:0007669"/>
    <property type="project" value="InterPro"/>
</dbReference>
<dbReference type="PANTHER" id="PTHR13593:SF143">
    <property type="entry name" value="PHOSPHATIDYLINOSITOL-SPECIFIC PHOSPHOLIPASE C X DOMAIN-CONTAINING PROTEIN"/>
    <property type="match status" value="1"/>
</dbReference>
<dbReference type="CDD" id="cd11577">
    <property type="entry name" value="GH71"/>
    <property type="match status" value="1"/>
</dbReference>
<dbReference type="PANTHER" id="PTHR13593">
    <property type="match status" value="1"/>
</dbReference>
<comment type="caution">
    <text evidence="3">The sequence shown here is derived from an EMBL/GenBank/DDBJ whole genome shotgun (WGS) entry which is preliminary data.</text>
</comment>
<dbReference type="GO" id="GO:0051118">
    <property type="term" value="F:glucan endo-1,3-alpha-glucosidase activity"/>
    <property type="evidence" value="ECO:0007669"/>
    <property type="project" value="InterPro"/>
</dbReference>
<dbReference type="Pfam" id="PF03659">
    <property type="entry name" value="Glyco_hydro_71"/>
    <property type="match status" value="1"/>
</dbReference>
<dbReference type="Proteomes" id="UP000654922">
    <property type="component" value="Unassembled WGS sequence"/>
</dbReference>
<proteinExistence type="predicted"/>
<evidence type="ECO:0000313" key="2">
    <source>
        <dbReference type="EMBL" id="KAF7163840.1"/>
    </source>
</evidence>